<evidence type="ECO:0000256" key="2">
    <source>
        <dbReference type="SAM" id="Phobius"/>
    </source>
</evidence>
<accession>A0A9P5YTP9</accession>
<feature type="region of interest" description="Disordered" evidence="1">
    <location>
        <begin position="186"/>
        <end position="208"/>
    </location>
</feature>
<dbReference type="Proteomes" id="UP000807469">
    <property type="component" value="Unassembled WGS sequence"/>
</dbReference>
<protein>
    <submittedName>
        <fullName evidence="3">Uncharacterized protein</fullName>
    </submittedName>
</protein>
<evidence type="ECO:0000313" key="3">
    <source>
        <dbReference type="EMBL" id="KAF9475279.1"/>
    </source>
</evidence>
<keyword evidence="2" id="KW-0812">Transmembrane</keyword>
<dbReference type="AlphaFoldDB" id="A0A9P5YTP9"/>
<keyword evidence="4" id="KW-1185">Reference proteome</keyword>
<sequence length="844" mass="95886">MMYLHTYLSLLLCQHAKFSQKMPNNIHISLYSGKLLKPTCLQALPRLRHVPVFHFLGPTVPSIQELRIVSMAVTSPVLRLLQDLHRWLLRIRLYRPQFAGKLLAGLFRRFKLLWRFFHSKLMKGNNNIDGPPKGKSTNITDVDERKVTYTVIQQGETISLDKSSFSLYPFSSDGIRSASRSSLRLGDLQSRSVSRTSHRSGSNYSRSVNGSIYDLSSNSVLASPANSPGQFSIPLPNIESPVRPHSPLPEIVIELASPVGPDLHDEFVIDDQHSSGSNHPTLAVPNHPYSPSCSPPPAILNADALGFHINGTGIGSSGNNSRTSFRIPSPVLSTPHFQLSKTNITPPNIASEITSLETSNISDENHTIRPVLPEETLRYTRRTRTSKEFKNIRIDELTTVFDKPAAPVGWLRYAHPEGACYHYHPEKRVYTDSHLSNPEILHRMMDDISRLHHLQETFHYQFPQNGVLMIDVNRVEGGGLETSYYYVDHDEPWDIGAAYEVNGMGSYRHLGYEMQAQYWYFVSLYPDSLALTSAMVCELRDIILYLIGDTMTSPYSTSPYTLDDLLRILNITSEMETRHMYIFYHTRFLNCHGETYARIERDFSIFGDPIKKRTWLVKTLSPILFSAPDIHLRNLQKMWVDGIMHKSVWEQSIKNMNEEWHGFLLLACVMLLANVAFLSISTINMNENVARSAAQILSYLSVVANLGTIILGLLLMRQNRTKMRDTADDVQEFLRARNHPRLGLETLAILYSLPYALLMWGSVAFIILIFWCIITSWENKNHTAEESQPLSYEERQEGSMLEEKSFAGSSSPKHSEPLFEKLRNLDVFSSIRRKSVESTGQTVV</sequence>
<keyword evidence="2" id="KW-1133">Transmembrane helix</keyword>
<feature type="compositionally biased region" description="Polar residues" evidence="1">
    <location>
        <begin position="189"/>
        <end position="208"/>
    </location>
</feature>
<organism evidence="3 4">
    <name type="scientific">Pholiota conissans</name>
    <dbReference type="NCBI Taxonomy" id="109636"/>
    <lineage>
        <taxon>Eukaryota</taxon>
        <taxon>Fungi</taxon>
        <taxon>Dikarya</taxon>
        <taxon>Basidiomycota</taxon>
        <taxon>Agaricomycotina</taxon>
        <taxon>Agaricomycetes</taxon>
        <taxon>Agaricomycetidae</taxon>
        <taxon>Agaricales</taxon>
        <taxon>Agaricineae</taxon>
        <taxon>Strophariaceae</taxon>
        <taxon>Pholiota</taxon>
    </lineage>
</organism>
<feature type="transmembrane region" description="Helical" evidence="2">
    <location>
        <begin position="696"/>
        <end position="716"/>
    </location>
</feature>
<feature type="region of interest" description="Disordered" evidence="1">
    <location>
        <begin position="786"/>
        <end position="818"/>
    </location>
</feature>
<comment type="caution">
    <text evidence="3">The sequence shown here is derived from an EMBL/GenBank/DDBJ whole genome shotgun (WGS) entry which is preliminary data.</text>
</comment>
<gene>
    <name evidence="3" type="ORF">BDN70DRAFT_924099</name>
</gene>
<dbReference type="OrthoDB" id="2657661at2759"/>
<name>A0A9P5YTP9_9AGAR</name>
<feature type="compositionally biased region" description="Basic and acidic residues" evidence="1">
    <location>
        <begin position="792"/>
        <end position="805"/>
    </location>
</feature>
<dbReference type="EMBL" id="MU155339">
    <property type="protein sequence ID" value="KAF9475279.1"/>
    <property type="molecule type" value="Genomic_DNA"/>
</dbReference>
<reference evidence="3" key="1">
    <citation type="submission" date="2020-11" db="EMBL/GenBank/DDBJ databases">
        <authorList>
            <consortium name="DOE Joint Genome Institute"/>
            <person name="Ahrendt S."/>
            <person name="Riley R."/>
            <person name="Andreopoulos W."/>
            <person name="Labutti K."/>
            <person name="Pangilinan J."/>
            <person name="Ruiz-Duenas F.J."/>
            <person name="Barrasa J.M."/>
            <person name="Sanchez-Garcia M."/>
            <person name="Camarero S."/>
            <person name="Miyauchi S."/>
            <person name="Serrano A."/>
            <person name="Linde D."/>
            <person name="Babiker R."/>
            <person name="Drula E."/>
            <person name="Ayuso-Fernandez I."/>
            <person name="Pacheco R."/>
            <person name="Padilla G."/>
            <person name="Ferreira P."/>
            <person name="Barriuso J."/>
            <person name="Kellner H."/>
            <person name="Castanera R."/>
            <person name="Alfaro M."/>
            <person name="Ramirez L."/>
            <person name="Pisabarro A.G."/>
            <person name="Kuo A."/>
            <person name="Tritt A."/>
            <person name="Lipzen A."/>
            <person name="He G."/>
            <person name="Yan M."/>
            <person name="Ng V."/>
            <person name="Cullen D."/>
            <person name="Martin F."/>
            <person name="Rosso M.-N."/>
            <person name="Henrissat B."/>
            <person name="Hibbett D."/>
            <person name="Martinez A.T."/>
            <person name="Grigoriev I.V."/>
        </authorList>
    </citation>
    <scope>NUCLEOTIDE SEQUENCE</scope>
    <source>
        <strain evidence="3">CIRM-BRFM 674</strain>
    </source>
</reference>
<keyword evidence="2" id="KW-0472">Membrane</keyword>
<feature type="transmembrane region" description="Helical" evidence="2">
    <location>
        <begin position="660"/>
        <end position="684"/>
    </location>
</feature>
<evidence type="ECO:0000256" key="1">
    <source>
        <dbReference type="SAM" id="MobiDB-lite"/>
    </source>
</evidence>
<feature type="transmembrane region" description="Helical" evidence="2">
    <location>
        <begin position="748"/>
        <end position="774"/>
    </location>
</feature>
<evidence type="ECO:0000313" key="4">
    <source>
        <dbReference type="Proteomes" id="UP000807469"/>
    </source>
</evidence>
<proteinExistence type="predicted"/>